<dbReference type="PROSITE" id="PS00943">
    <property type="entry name" value="UBIA"/>
    <property type="match status" value="1"/>
</dbReference>
<evidence type="ECO:0000313" key="15">
    <source>
        <dbReference type="Proteomes" id="UP000636949"/>
    </source>
</evidence>
<feature type="transmembrane region" description="Helical" evidence="12">
    <location>
        <begin position="100"/>
        <end position="119"/>
    </location>
</feature>
<dbReference type="InterPro" id="IPR039653">
    <property type="entry name" value="Prenyltransferase"/>
</dbReference>
<sequence>MRLHRPIPILIILYPTLWGLFAATPALPSFKVFIIFVLGVIIMRTAGCIFNDIADRDFDGQVKRTATRPIATGDITVKQAVFVGVLLLVIAFILVLQLNLMTILLSLIAVILALSYPLFKRFFAVPQLVLGFAFNFGIIMAYAAQINHIPLSAWMLYLATIFWTISYDTMYALADKDYDLTLNLHSSAITFGKHNLLIMSIFQILTIICLAVFGMLQHYNTVFFLALVIITVLFFYQHKTWKKGGIAQCIKAFSDNHWVGLVILLAILMQ</sequence>
<comment type="catalytic activity">
    <reaction evidence="12">
        <text>all-trans-octaprenyl diphosphate + 4-hydroxybenzoate = 4-hydroxy-3-(all-trans-octaprenyl)benzoate + diphosphate</text>
        <dbReference type="Rhea" id="RHEA:27782"/>
        <dbReference type="ChEBI" id="CHEBI:1617"/>
        <dbReference type="ChEBI" id="CHEBI:17879"/>
        <dbReference type="ChEBI" id="CHEBI:33019"/>
        <dbReference type="ChEBI" id="CHEBI:57711"/>
        <dbReference type="EC" id="2.5.1.39"/>
    </reaction>
</comment>
<evidence type="ECO:0000256" key="12">
    <source>
        <dbReference type="HAMAP-Rule" id="MF_01635"/>
    </source>
</evidence>
<proteinExistence type="inferred from homology"/>
<comment type="function">
    <text evidence="12">Catalyzes the prenylation of para-hydroxybenzoate (PHB) with an all-trans polyprenyl group. Mediates the second step in the final reaction sequence of ubiquinone-8 (UQ-8) biosynthesis, which is the condensation of the polyisoprenoid side chain with PHB, generating the first membrane-bound Q intermediate 3-octaprenyl-4-hydroxybenzoate.</text>
</comment>
<feature type="transmembrane region" description="Helical" evidence="12">
    <location>
        <begin position="75"/>
        <end position="94"/>
    </location>
</feature>
<evidence type="ECO:0000256" key="11">
    <source>
        <dbReference type="ARBA" id="ARBA00023136"/>
    </source>
</evidence>
<dbReference type="Pfam" id="PF01040">
    <property type="entry name" value="UbiA"/>
    <property type="match status" value="1"/>
</dbReference>
<reference evidence="14" key="2">
    <citation type="submission" date="2020-09" db="EMBL/GenBank/DDBJ databases">
        <authorList>
            <person name="Sun Q."/>
            <person name="Zhou Y."/>
        </authorList>
    </citation>
    <scope>NUCLEOTIDE SEQUENCE</scope>
    <source>
        <strain evidence="14">CGMCC 1.15758</strain>
    </source>
</reference>
<dbReference type="InterPro" id="IPR000537">
    <property type="entry name" value="UbiA_prenyltransferase"/>
</dbReference>
<evidence type="ECO:0000256" key="3">
    <source>
        <dbReference type="ARBA" id="ARBA00005985"/>
    </source>
</evidence>
<dbReference type="FunFam" id="1.10.357.140:FF:000008">
    <property type="entry name" value="4-hydroxybenzoate octaprenyltransferase"/>
    <property type="match status" value="1"/>
</dbReference>
<keyword evidence="5 12" id="KW-0997">Cell inner membrane</keyword>
<dbReference type="AlphaFoldDB" id="A0A8J2Z4T6"/>
<dbReference type="InterPro" id="IPR044878">
    <property type="entry name" value="UbiA_sf"/>
</dbReference>
<feature type="transmembrane region" description="Helical" evidence="12">
    <location>
        <begin position="7"/>
        <end position="27"/>
    </location>
</feature>
<dbReference type="EC" id="2.5.1.39" evidence="12 13"/>
<feature type="transmembrane region" description="Helical" evidence="12">
    <location>
        <begin position="195"/>
        <end position="213"/>
    </location>
</feature>
<comment type="cofactor">
    <cofactor evidence="1 12">
        <name>Mg(2+)</name>
        <dbReference type="ChEBI" id="CHEBI:18420"/>
    </cofactor>
</comment>
<accession>A0A8J2Z4T6</accession>
<evidence type="ECO:0000256" key="2">
    <source>
        <dbReference type="ARBA" id="ARBA00004141"/>
    </source>
</evidence>
<feature type="transmembrane region" description="Helical" evidence="12">
    <location>
        <begin position="219"/>
        <end position="236"/>
    </location>
</feature>
<dbReference type="HAMAP" id="MF_01635">
    <property type="entry name" value="UbiA"/>
    <property type="match status" value="1"/>
</dbReference>
<dbReference type="CDD" id="cd13959">
    <property type="entry name" value="PT_UbiA_COQ2"/>
    <property type="match status" value="1"/>
</dbReference>
<evidence type="ECO:0000256" key="5">
    <source>
        <dbReference type="ARBA" id="ARBA00022519"/>
    </source>
</evidence>
<keyword evidence="10 12" id="KW-1133">Transmembrane helix</keyword>
<keyword evidence="6 12" id="KW-0808">Transferase</keyword>
<feature type="transmembrane region" description="Helical" evidence="12">
    <location>
        <begin position="33"/>
        <end position="54"/>
    </location>
</feature>
<dbReference type="GO" id="GO:0008412">
    <property type="term" value="F:4-hydroxybenzoate polyprenyltransferase activity"/>
    <property type="evidence" value="ECO:0007669"/>
    <property type="project" value="UniProtKB-UniRule"/>
</dbReference>
<dbReference type="PANTHER" id="PTHR11048:SF28">
    <property type="entry name" value="4-HYDROXYBENZOATE POLYPRENYLTRANSFERASE, MITOCHONDRIAL"/>
    <property type="match status" value="1"/>
</dbReference>
<evidence type="ECO:0000256" key="8">
    <source>
        <dbReference type="ARBA" id="ARBA00022692"/>
    </source>
</evidence>
<keyword evidence="7 12" id="KW-0831">Ubiquinone biosynthesis</keyword>
<keyword evidence="8 12" id="KW-0812">Transmembrane</keyword>
<dbReference type="PANTHER" id="PTHR11048">
    <property type="entry name" value="PRENYLTRANSFERASES"/>
    <property type="match status" value="1"/>
</dbReference>
<comment type="pathway">
    <text evidence="12">Cofactor biosynthesis; ubiquinone biosynthesis.</text>
</comment>
<dbReference type="UniPathway" id="UPA00232"/>
<dbReference type="Gene3D" id="1.20.120.1780">
    <property type="entry name" value="UbiA prenyltransferase"/>
    <property type="match status" value="1"/>
</dbReference>
<comment type="caution">
    <text evidence="14">The sequence shown here is derived from an EMBL/GenBank/DDBJ whole genome shotgun (WGS) entry which is preliminary data.</text>
</comment>
<dbReference type="EMBL" id="BMJS01000014">
    <property type="protein sequence ID" value="GGF98083.1"/>
    <property type="molecule type" value="Genomic_DNA"/>
</dbReference>
<comment type="subcellular location">
    <subcellularLocation>
        <location evidence="12">Cell inner membrane</location>
        <topology evidence="12">Multi-pass membrane protein</topology>
    </subcellularLocation>
    <subcellularLocation>
        <location evidence="2">Membrane</location>
        <topology evidence="2">Multi-pass membrane protein</topology>
    </subcellularLocation>
</comment>
<evidence type="ECO:0000256" key="1">
    <source>
        <dbReference type="ARBA" id="ARBA00001946"/>
    </source>
</evidence>
<comment type="similarity">
    <text evidence="3 12">Belongs to the UbiA prenyltransferase family.</text>
</comment>
<protein>
    <recommendedName>
        <fullName evidence="12 13">4-hydroxybenzoate octaprenyltransferase</fullName>
        <ecNumber evidence="12 13">2.5.1.39</ecNumber>
    </recommendedName>
    <alternativeName>
        <fullName evidence="12">4-HB polyprenyltransferase</fullName>
    </alternativeName>
</protein>
<dbReference type="GO" id="GO:0006744">
    <property type="term" value="P:ubiquinone biosynthetic process"/>
    <property type="evidence" value="ECO:0007669"/>
    <property type="project" value="UniProtKB-UniRule"/>
</dbReference>
<dbReference type="Proteomes" id="UP000636949">
    <property type="component" value="Unassembled WGS sequence"/>
</dbReference>
<dbReference type="FunFam" id="1.20.120.1780:FF:000001">
    <property type="entry name" value="4-hydroxybenzoate octaprenyltransferase"/>
    <property type="match status" value="1"/>
</dbReference>
<reference evidence="14" key="1">
    <citation type="journal article" date="2014" name="Int. J. Syst. Evol. Microbiol.">
        <title>Complete genome sequence of Corynebacterium casei LMG S-19264T (=DSM 44701T), isolated from a smear-ripened cheese.</title>
        <authorList>
            <consortium name="US DOE Joint Genome Institute (JGI-PGF)"/>
            <person name="Walter F."/>
            <person name="Albersmeier A."/>
            <person name="Kalinowski J."/>
            <person name="Ruckert C."/>
        </authorList>
    </citation>
    <scope>NUCLEOTIDE SEQUENCE</scope>
    <source>
        <strain evidence="14">CGMCC 1.15758</strain>
    </source>
</reference>
<dbReference type="NCBIfam" id="TIGR01474">
    <property type="entry name" value="ubiA_proteo"/>
    <property type="match status" value="1"/>
</dbReference>
<keyword evidence="4 12" id="KW-1003">Cell membrane</keyword>
<evidence type="ECO:0000313" key="14">
    <source>
        <dbReference type="EMBL" id="GGF98083.1"/>
    </source>
</evidence>
<evidence type="ECO:0000256" key="10">
    <source>
        <dbReference type="ARBA" id="ARBA00022989"/>
    </source>
</evidence>
<evidence type="ECO:0000256" key="6">
    <source>
        <dbReference type="ARBA" id="ARBA00022679"/>
    </source>
</evidence>
<keyword evidence="9 12" id="KW-0460">Magnesium</keyword>
<gene>
    <name evidence="12 14" type="primary">ubiA</name>
    <name evidence="14" type="ORF">GCM10010995_14120</name>
</gene>
<evidence type="ECO:0000256" key="9">
    <source>
        <dbReference type="ARBA" id="ARBA00022842"/>
    </source>
</evidence>
<keyword evidence="15" id="KW-1185">Reference proteome</keyword>
<dbReference type="GO" id="GO:0005886">
    <property type="term" value="C:plasma membrane"/>
    <property type="evidence" value="ECO:0007669"/>
    <property type="project" value="UniProtKB-SubCell"/>
</dbReference>
<evidence type="ECO:0000256" key="4">
    <source>
        <dbReference type="ARBA" id="ARBA00022475"/>
    </source>
</evidence>
<organism evidence="14 15">
    <name type="scientific">Cysteiniphilum litorale</name>
    <dbReference type="NCBI Taxonomy" id="2056700"/>
    <lineage>
        <taxon>Bacteria</taxon>
        <taxon>Pseudomonadati</taxon>
        <taxon>Pseudomonadota</taxon>
        <taxon>Gammaproteobacteria</taxon>
        <taxon>Thiotrichales</taxon>
        <taxon>Fastidiosibacteraceae</taxon>
        <taxon>Cysteiniphilum</taxon>
    </lineage>
</organism>
<dbReference type="InterPro" id="IPR006370">
    <property type="entry name" value="HB_polyprenyltransferase-like"/>
</dbReference>
<feature type="transmembrane region" description="Helical" evidence="12">
    <location>
        <begin position="128"/>
        <end position="148"/>
    </location>
</feature>
<keyword evidence="11 12" id="KW-0472">Membrane</keyword>
<evidence type="ECO:0000256" key="7">
    <source>
        <dbReference type="ARBA" id="ARBA00022688"/>
    </source>
</evidence>
<evidence type="ECO:0000256" key="13">
    <source>
        <dbReference type="NCBIfam" id="TIGR01474"/>
    </source>
</evidence>
<feature type="transmembrane region" description="Helical" evidence="12">
    <location>
        <begin position="154"/>
        <end position="174"/>
    </location>
</feature>
<dbReference type="Gene3D" id="1.10.357.140">
    <property type="entry name" value="UbiA prenyltransferase"/>
    <property type="match status" value="1"/>
</dbReference>
<dbReference type="InterPro" id="IPR030470">
    <property type="entry name" value="UbiA_prenylTrfase_CS"/>
</dbReference>
<name>A0A8J2Z4T6_9GAMM</name>